<dbReference type="InterPro" id="IPR050248">
    <property type="entry name" value="Polysacc_deacetylase_ArnD"/>
</dbReference>
<dbReference type="PANTHER" id="PTHR10587">
    <property type="entry name" value="GLYCOSYL TRANSFERASE-RELATED"/>
    <property type="match status" value="1"/>
</dbReference>
<dbReference type="EMBL" id="QAYE01000011">
    <property type="protein sequence ID" value="PTW44212.1"/>
    <property type="molecule type" value="Genomic_DNA"/>
</dbReference>
<feature type="domain" description="NodB homology" evidence="5">
    <location>
        <begin position="29"/>
        <end position="227"/>
    </location>
</feature>
<protein>
    <recommendedName>
        <fullName evidence="3">Chitooligosaccharide deacetylase</fullName>
    </recommendedName>
    <alternativeName>
        <fullName evidence="4">Nodulation protein B</fullName>
    </alternativeName>
</protein>
<evidence type="ECO:0000256" key="1">
    <source>
        <dbReference type="ARBA" id="ARBA00003236"/>
    </source>
</evidence>
<evidence type="ECO:0000256" key="2">
    <source>
        <dbReference type="ARBA" id="ARBA00010973"/>
    </source>
</evidence>
<dbReference type="GeneID" id="91007587"/>
<dbReference type="PROSITE" id="PS51677">
    <property type="entry name" value="NODB"/>
    <property type="match status" value="1"/>
</dbReference>
<dbReference type="Pfam" id="PF01522">
    <property type="entry name" value="Polysacc_deac_1"/>
    <property type="match status" value="1"/>
</dbReference>
<gene>
    <name evidence="6" type="ORF">C8J25_11148</name>
</gene>
<dbReference type="RefSeq" id="WP_107955736.1">
    <property type="nucleotide sequence ID" value="NZ_QAYE01000011.1"/>
</dbReference>
<evidence type="ECO:0000256" key="3">
    <source>
        <dbReference type="ARBA" id="ARBA00020071"/>
    </source>
</evidence>
<comment type="caution">
    <text evidence="6">The sequence shown here is derived from an EMBL/GenBank/DDBJ whole genome shotgun (WGS) entry which is preliminary data.</text>
</comment>
<sequence>MIGNLNRKLRNRLSDGDWLPICTTVGGQNAIAISFDDGPSPCTTPTILHLLARFDATAAFFLCGERAERYPSLVEDIAAQGHAIYSHGYWHQRMDEMSPDAFARDLARTEAVLARFRPTPSPYILRLPYGSGHDSARVHAQLRSWRDDVQIAHWSHSFEDWTLADNCDSHATLQIRCDDAIVTALADRGFGGSILLLHEDAIGSASALSGAIAPLLLAALLRGIARYGIKTTTISASTDCSTLSRFVRFKAVR</sequence>
<evidence type="ECO:0000259" key="5">
    <source>
        <dbReference type="PROSITE" id="PS51677"/>
    </source>
</evidence>
<proteinExistence type="inferred from homology"/>
<comment type="similarity">
    <text evidence="2">Belongs to the polysaccharide deacetylase family.</text>
</comment>
<dbReference type="AlphaFoldDB" id="A0A2T5TY75"/>
<organism evidence="6 7">
    <name type="scientific">Sphingomonas faeni</name>
    <dbReference type="NCBI Taxonomy" id="185950"/>
    <lineage>
        <taxon>Bacteria</taxon>
        <taxon>Pseudomonadati</taxon>
        <taxon>Pseudomonadota</taxon>
        <taxon>Alphaproteobacteria</taxon>
        <taxon>Sphingomonadales</taxon>
        <taxon>Sphingomonadaceae</taxon>
        <taxon>Sphingomonas</taxon>
    </lineage>
</organism>
<dbReference type="SUPFAM" id="SSF88713">
    <property type="entry name" value="Glycoside hydrolase/deacetylase"/>
    <property type="match status" value="1"/>
</dbReference>
<dbReference type="InterPro" id="IPR002509">
    <property type="entry name" value="NODB_dom"/>
</dbReference>
<dbReference type="OrthoDB" id="9787041at2"/>
<reference evidence="6 7" key="1">
    <citation type="submission" date="2018-04" db="EMBL/GenBank/DDBJ databases">
        <title>Genomic Encyclopedia of Type Strains, Phase III (KMG-III): the genomes of soil and plant-associated and newly described type strains.</title>
        <authorList>
            <person name="Whitman W."/>
        </authorList>
    </citation>
    <scope>NUCLEOTIDE SEQUENCE [LARGE SCALE GENOMIC DNA]</scope>
    <source>
        <strain evidence="6 7">MA-olki</strain>
    </source>
</reference>
<dbReference type="CDD" id="cd10917">
    <property type="entry name" value="CE4_NodB_like_6s_7s"/>
    <property type="match status" value="1"/>
</dbReference>
<dbReference type="Proteomes" id="UP000244013">
    <property type="component" value="Unassembled WGS sequence"/>
</dbReference>
<comment type="function">
    <text evidence="1">Is involved in generating a small heat-stable compound (Nod), an acylated oligomer of N-acetylglucosamine, that stimulates mitosis in various plant protoplasts.</text>
</comment>
<dbReference type="Gene3D" id="3.20.20.370">
    <property type="entry name" value="Glycoside hydrolase/deacetylase"/>
    <property type="match status" value="1"/>
</dbReference>
<dbReference type="GO" id="GO:0016810">
    <property type="term" value="F:hydrolase activity, acting on carbon-nitrogen (but not peptide) bonds"/>
    <property type="evidence" value="ECO:0007669"/>
    <property type="project" value="InterPro"/>
</dbReference>
<evidence type="ECO:0000313" key="7">
    <source>
        <dbReference type="Proteomes" id="UP000244013"/>
    </source>
</evidence>
<evidence type="ECO:0000256" key="4">
    <source>
        <dbReference type="ARBA" id="ARBA00032976"/>
    </source>
</evidence>
<dbReference type="PANTHER" id="PTHR10587:SF137">
    <property type="entry name" value="4-DEOXY-4-FORMAMIDO-L-ARABINOSE-PHOSPHOUNDECAPRENOL DEFORMYLASE ARND-RELATED"/>
    <property type="match status" value="1"/>
</dbReference>
<evidence type="ECO:0000313" key="6">
    <source>
        <dbReference type="EMBL" id="PTW44212.1"/>
    </source>
</evidence>
<dbReference type="GO" id="GO:0005975">
    <property type="term" value="P:carbohydrate metabolic process"/>
    <property type="evidence" value="ECO:0007669"/>
    <property type="project" value="InterPro"/>
</dbReference>
<accession>A0A2T5TY75</accession>
<dbReference type="InterPro" id="IPR011330">
    <property type="entry name" value="Glyco_hydro/deAcase_b/a-brl"/>
</dbReference>
<name>A0A2T5TY75_9SPHN</name>